<dbReference type="OrthoDB" id="162914at2"/>
<evidence type="ECO:0000313" key="1">
    <source>
        <dbReference type="EMBL" id="TCC34904.1"/>
    </source>
</evidence>
<proteinExistence type="predicted"/>
<dbReference type="AlphaFoldDB" id="A0A4R0IR81"/>
<dbReference type="SUPFAM" id="SSF50475">
    <property type="entry name" value="FMN-binding split barrel"/>
    <property type="match status" value="1"/>
</dbReference>
<accession>A0A4R0IR81</accession>
<sequence>MARVDCRRHGVLMNAVPAEVMSVLTAYITAELTTVSQQGQPVTVPVLPLWQSRHQRVMVTTGIGLPHKIYNIRRTPKVSVLYSDPTGSGLDGEPAVLIQGDATVSAVTSWDDELAEWYSVAWQKQTKGIGTDPITRKYMSWYYQRVKIHVVPQRIRWWPDGDMTTSPKVVKL</sequence>
<dbReference type="Proteomes" id="UP000292695">
    <property type="component" value="Unassembled WGS sequence"/>
</dbReference>
<comment type="caution">
    <text evidence="1">The sequence shown here is derived from an EMBL/GenBank/DDBJ whole genome shotgun (WGS) entry which is preliminary data.</text>
</comment>
<dbReference type="InterPro" id="IPR012349">
    <property type="entry name" value="Split_barrel_FMN-bd"/>
</dbReference>
<keyword evidence="2" id="KW-1185">Reference proteome</keyword>
<gene>
    <name evidence="1" type="ORF">E0H50_13505</name>
</gene>
<evidence type="ECO:0000313" key="2">
    <source>
        <dbReference type="Proteomes" id="UP000292695"/>
    </source>
</evidence>
<name>A0A4R0IR81_9ACTN</name>
<reference evidence="1 2" key="1">
    <citation type="submission" date="2019-02" db="EMBL/GenBank/DDBJ databases">
        <title>Kribbella capetownensis sp. nov. and Kribbella speibonae sp. nov., isolated from soil.</title>
        <authorList>
            <person name="Curtis S.M."/>
            <person name="Norton I."/>
            <person name="Everest G.J."/>
            <person name="Meyers P.R."/>
        </authorList>
    </citation>
    <scope>NUCLEOTIDE SEQUENCE [LARGE SCALE GENOMIC DNA]</scope>
    <source>
        <strain evidence="1 2">DSM 27082</strain>
    </source>
</reference>
<dbReference type="Gene3D" id="2.30.110.10">
    <property type="entry name" value="Electron Transport, Fmn-binding Protein, Chain A"/>
    <property type="match status" value="1"/>
</dbReference>
<dbReference type="EMBL" id="SJKA01000004">
    <property type="protein sequence ID" value="TCC34904.1"/>
    <property type="molecule type" value="Genomic_DNA"/>
</dbReference>
<protein>
    <submittedName>
        <fullName evidence="1">Pyridoxamine 5'-phosphate oxidase</fullName>
    </submittedName>
</protein>
<organism evidence="1 2">
    <name type="scientific">Kribbella sindirgiensis</name>
    <dbReference type="NCBI Taxonomy" id="1124744"/>
    <lineage>
        <taxon>Bacteria</taxon>
        <taxon>Bacillati</taxon>
        <taxon>Actinomycetota</taxon>
        <taxon>Actinomycetes</taxon>
        <taxon>Propionibacteriales</taxon>
        <taxon>Kribbellaceae</taxon>
        <taxon>Kribbella</taxon>
    </lineage>
</organism>